<feature type="compositionally biased region" description="Basic and acidic residues" evidence="1">
    <location>
        <begin position="72"/>
        <end position="99"/>
    </location>
</feature>
<evidence type="ECO:0000313" key="3">
    <source>
        <dbReference type="EMBL" id="EMR02332.1"/>
    </source>
</evidence>
<comment type="caution">
    <text evidence="3">The sequence shown here is derived from an EMBL/GenBank/DDBJ whole genome shotgun (WGS) entry which is preliminary data.</text>
</comment>
<keyword evidence="2" id="KW-0732">Signal</keyword>
<protein>
    <recommendedName>
        <fullName evidence="5">Lipoprotein</fullName>
    </recommendedName>
</protein>
<reference evidence="3 4" key="1">
    <citation type="journal article" date="2013" name="Genome Announc.">
        <title>Draft Genome Sequence of Cesiribacter andamanensis Strain AMV16T, Isolated from a Soil Sample from a Mud Volcano in the Andaman Islands, India.</title>
        <authorList>
            <person name="Shivaji S."/>
            <person name="Ara S."/>
            <person name="Begum Z."/>
            <person name="Srinivas T.N."/>
            <person name="Singh A."/>
            <person name="Kumar Pinnaka A."/>
        </authorList>
    </citation>
    <scope>NUCLEOTIDE SEQUENCE [LARGE SCALE GENOMIC DNA]</scope>
    <source>
        <strain evidence="3 4">AMV16</strain>
    </source>
</reference>
<gene>
    <name evidence="3" type="ORF">ADICEAN_02530</name>
</gene>
<evidence type="ECO:0000256" key="2">
    <source>
        <dbReference type="SAM" id="SignalP"/>
    </source>
</evidence>
<dbReference type="PROSITE" id="PS51257">
    <property type="entry name" value="PROKAR_LIPOPROTEIN"/>
    <property type="match status" value="1"/>
</dbReference>
<dbReference type="RefSeq" id="WP_009195920.1">
    <property type="nucleotide sequence ID" value="NZ_AODQ01000062.1"/>
</dbReference>
<feature type="compositionally biased region" description="Basic residues" evidence="1">
    <location>
        <begin position="110"/>
        <end position="123"/>
    </location>
</feature>
<evidence type="ECO:0008006" key="5">
    <source>
        <dbReference type="Google" id="ProtNLM"/>
    </source>
</evidence>
<dbReference type="EMBL" id="AODQ01000062">
    <property type="protein sequence ID" value="EMR02332.1"/>
    <property type="molecule type" value="Genomic_DNA"/>
</dbReference>
<dbReference type="OrthoDB" id="966201at2"/>
<feature type="compositionally biased region" description="Low complexity" evidence="1">
    <location>
        <begin position="25"/>
        <end position="38"/>
    </location>
</feature>
<dbReference type="STRING" id="1279009.ADICEAN_02530"/>
<evidence type="ECO:0000256" key="1">
    <source>
        <dbReference type="SAM" id="MobiDB-lite"/>
    </source>
</evidence>
<feature type="signal peptide" evidence="2">
    <location>
        <begin position="1"/>
        <end position="17"/>
    </location>
</feature>
<name>M7N4W1_9BACT</name>
<evidence type="ECO:0000313" key="4">
    <source>
        <dbReference type="Proteomes" id="UP000011910"/>
    </source>
</evidence>
<organism evidence="3 4">
    <name type="scientific">Cesiribacter andamanensis AMV16</name>
    <dbReference type="NCBI Taxonomy" id="1279009"/>
    <lineage>
        <taxon>Bacteria</taxon>
        <taxon>Pseudomonadati</taxon>
        <taxon>Bacteroidota</taxon>
        <taxon>Cytophagia</taxon>
        <taxon>Cytophagales</taxon>
        <taxon>Cesiribacteraceae</taxon>
        <taxon>Cesiribacter</taxon>
    </lineage>
</organism>
<proteinExistence type="predicted"/>
<feature type="region of interest" description="Disordered" evidence="1">
    <location>
        <begin position="24"/>
        <end position="123"/>
    </location>
</feature>
<sequence length="133" mass="14464">MKYPQILILSSLIFLFAACSGTNKTSQAAGAGTQQAASPSSRSTGAESTSTSAMSSGRTSTKKANSKVYQRTHADLVKEAEQRQEANAKRREKEAKLAEKPQYSDPSYFGHKKKPKKRAVGKRKLCKECGIVH</sequence>
<feature type="chain" id="PRO_5004081885" description="Lipoprotein" evidence="2">
    <location>
        <begin position="18"/>
        <end position="133"/>
    </location>
</feature>
<dbReference type="AlphaFoldDB" id="M7N4W1"/>
<keyword evidence="4" id="KW-1185">Reference proteome</keyword>
<dbReference type="Proteomes" id="UP000011910">
    <property type="component" value="Unassembled WGS sequence"/>
</dbReference>
<feature type="compositionally biased region" description="Polar residues" evidence="1">
    <location>
        <begin position="39"/>
        <end position="59"/>
    </location>
</feature>
<accession>M7N4W1</accession>